<dbReference type="EMBL" id="JALNTZ010000002">
    <property type="protein sequence ID" value="KAJ3662511.1"/>
    <property type="molecule type" value="Genomic_DNA"/>
</dbReference>
<dbReference type="GO" id="GO:0071897">
    <property type="term" value="P:DNA biosynthetic process"/>
    <property type="evidence" value="ECO:0007669"/>
    <property type="project" value="UniProtKB-ARBA"/>
</dbReference>
<dbReference type="GO" id="GO:0007508">
    <property type="term" value="P:larval heart development"/>
    <property type="evidence" value="ECO:0007669"/>
    <property type="project" value="TreeGrafter"/>
</dbReference>
<dbReference type="GO" id="GO:0061343">
    <property type="term" value="P:cell adhesion involved in heart morphogenesis"/>
    <property type="evidence" value="ECO:0007669"/>
    <property type="project" value="TreeGrafter"/>
</dbReference>
<reference evidence="2" key="1">
    <citation type="journal article" date="2023" name="G3 (Bethesda)">
        <title>Whole genome assemblies of Zophobas morio and Tenebrio molitor.</title>
        <authorList>
            <person name="Kaur S."/>
            <person name="Stinson S.A."/>
            <person name="diCenzo G.C."/>
        </authorList>
    </citation>
    <scope>NUCLEOTIDE SEQUENCE</scope>
    <source>
        <strain evidence="2">QUZm001</strain>
    </source>
</reference>
<keyword evidence="3" id="KW-1185">Reference proteome</keyword>
<dbReference type="Proteomes" id="UP001168821">
    <property type="component" value="Unassembled WGS sequence"/>
</dbReference>
<dbReference type="PANTHER" id="PTHR33395:SF22">
    <property type="entry name" value="REVERSE TRANSCRIPTASE DOMAIN-CONTAINING PROTEIN"/>
    <property type="match status" value="1"/>
</dbReference>
<dbReference type="AlphaFoldDB" id="A0AA38MN17"/>
<name>A0AA38MN17_9CUCU</name>
<dbReference type="SUPFAM" id="SSF56219">
    <property type="entry name" value="DNase I-like"/>
    <property type="match status" value="1"/>
</dbReference>
<dbReference type="PROSITE" id="PS50878">
    <property type="entry name" value="RT_POL"/>
    <property type="match status" value="1"/>
</dbReference>
<evidence type="ECO:0000259" key="1">
    <source>
        <dbReference type="PROSITE" id="PS50878"/>
    </source>
</evidence>
<dbReference type="InterPro" id="IPR036691">
    <property type="entry name" value="Endo/exonu/phosph_ase_sf"/>
</dbReference>
<dbReference type="PRINTS" id="PR01345">
    <property type="entry name" value="CERVTRCPTASE"/>
</dbReference>
<feature type="domain" description="Reverse transcriptase" evidence="1">
    <location>
        <begin position="467"/>
        <end position="729"/>
    </location>
</feature>
<proteinExistence type="predicted"/>
<accession>A0AA38MN17</accession>
<organism evidence="2 3">
    <name type="scientific">Zophobas morio</name>
    <dbReference type="NCBI Taxonomy" id="2755281"/>
    <lineage>
        <taxon>Eukaryota</taxon>
        <taxon>Metazoa</taxon>
        <taxon>Ecdysozoa</taxon>
        <taxon>Arthropoda</taxon>
        <taxon>Hexapoda</taxon>
        <taxon>Insecta</taxon>
        <taxon>Pterygota</taxon>
        <taxon>Neoptera</taxon>
        <taxon>Endopterygota</taxon>
        <taxon>Coleoptera</taxon>
        <taxon>Polyphaga</taxon>
        <taxon>Cucujiformia</taxon>
        <taxon>Tenebrionidae</taxon>
        <taxon>Zophobas</taxon>
    </lineage>
</organism>
<dbReference type="InterPro" id="IPR005135">
    <property type="entry name" value="Endo/exonuclease/phosphatase"/>
</dbReference>
<dbReference type="InterPro" id="IPR043502">
    <property type="entry name" value="DNA/RNA_pol_sf"/>
</dbReference>
<dbReference type="CDD" id="cd01650">
    <property type="entry name" value="RT_nLTR_like"/>
    <property type="match status" value="1"/>
</dbReference>
<gene>
    <name evidence="2" type="ORF">Zmor_006856</name>
</gene>
<sequence length="919" mass="105217">MYTNIASLLAKLDSFILYIQDKNPAVVLLTETWLDPIIPDSVIGLNDFNLYRTDRTTRGGGVGIFLNKALFTDFSIKSSSKNFGNIEVVSVNCTSRHINLSLVCIYRPPSSNIIDDQLLFDEIKSLSSLHSNLLIFGDFNFPKISWPNILISDNDGSEGLFKDMLLTTNLAQLVTFPTRFRIGHTPSLLDLILTSDQNLLSKIEQNPPIGVSDHCVIEASIQYFIPSVEKYCIKEFSKINFDNMKFDLASKNWDFLYATGSCGDAWDIFATTISDAMAKNTVKTKIRFNRKKPWITQPFIRRANVKKRLWARYKATGTQADYDQHRNFSNILKQDLKKAKQNYETKLVTSGPKAVFKYVRSKLSTKVSVPIVADKHNKLATSETETANLLADFFESVFTSEPVGSLPSYQRPVTQLLSDISFSEDVVLGELEKLSENCCPGPDGISALVLKRCAIDLAGPLSYIMSCSFKTSTLPSSWRQALITPVFKKGDKTKPENYRPISLTSICCKIMERIIRKHLHLFCEQINIISPNQHGFLPRRSTVTCLLHCINNWTLSLERNIPIDVIYLDFEKAFDRVPHRRLLYKLEIAGIRGLLLRWIEAFLKNRCFSVKVGSLYSTKRTVLSGVPQGSVLGPILFLLYISDLLALIKSSHSFYADDGRLYGNPLENSQAIQDDLQIIHKWTCDWLMPLNNSKCFVLRLGKNNPNTNYTIENHSLKTVREINDLGVLIDKELVFSEHVAYVVKRANIKTYLFQKIFTNPNGDLMKKLFVSYVRPIIEYASVIWSPYLIKDKQLLEKVQRRYTKTVVNLKNKSYENRLTELKLPSLEKRRIVNDLVCTYNILSNKFSINLNNIFVMANTSRLRGHTSKLFHEEYKTRWRQNFLTNRVFHLWNNLDEQIVNSRTVNSFKKGLNIHLNDVL</sequence>
<evidence type="ECO:0000313" key="3">
    <source>
        <dbReference type="Proteomes" id="UP001168821"/>
    </source>
</evidence>
<dbReference type="Pfam" id="PF14529">
    <property type="entry name" value="Exo_endo_phos_2"/>
    <property type="match status" value="1"/>
</dbReference>
<dbReference type="GO" id="GO:0003824">
    <property type="term" value="F:catalytic activity"/>
    <property type="evidence" value="ECO:0007669"/>
    <property type="project" value="InterPro"/>
</dbReference>
<dbReference type="Pfam" id="PF00078">
    <property type="entry name" value="RVT_1"/>
    <property type="match status" value="1"/>
</dbReference>
<dbReference type="PANTHER" id="PTHR33395">
    <property type="entry name" value="TRANSCRIPTASE, PUTATIVE-RELATED-RELATED"/>
    <property type="match status" value="1"/>
</dbReference>
<protein>
    <recommendedName>
        <fullName evidence="1">Reverse transcriptase domain-containing protein</fullName>
    </recommendedName>
</protein>
<dbReference type="Gene3D" id="3.60.10.10">
    <property type="entry name" value="Endonuclease/exonuclease/phosphatase"/>
    <property type="match status" value="1"/>
</dbReference>
<dbReference type="GO" id="GO:0031012">
    <property type="term" value="C:extracellular matrix"/>
    <property type="evidence" value="ECO:0007669"/>
    <property type="project" value="TreeGrafter"/>
</dbReference>
<dbReference type="InterPro" id="IPR000477">
    <property type="entry name" value="RT_dom"/>
</dbReference>
<dbReference type="SUPFAM" id="SSF56672">
    <property type="entry name" value="DNA/RNA polymerases"/>
    <property type="match status" value="1"/>
</dbReference>
<comment type="caution">
    <text evidence="2">The sequence shown here is derived from an EMBL/GenBank/DDBJ whole genome shotgun (WGS) entry which is preliminary data.</text>
</comment>
<evidence type="ECO:0000313" key="2">
    <source>
        <dbReference type="EMBL" id="KAJ3662511.1"/>
    </source>
</evidence>